<protein>
    <recommendedName>
        <fullName evidence="4">Secreted protein</fullName>
    </recommendedName>
</protein>
<sequence>MVSCPLLLLISSSCFIRLCHIITLTFSQPRGQGWPDWAMSARHKLVAASLVMMPGRIWCHIKPKEESDDYGNKRGSYGCTTDMVSTDKVDYVALMTRLLSSDQNQRTRNRESKRG</sequence>
<comment type="caution">
    <text evidence="2">The sequence shown here is derived from an EMBL/GenBank/DDBJ whole genome shotgun (WGS) entry which is preliminary data.</text>
</comment>
<dbReference type="AlphaFoldDB" id="A0A8X6TI13"/>
<gene>
    <name evidence="2" type="ORF">NPIL_11851</name>
</gene>
<keyword evidence="3" id="KW-1185">Reference proteome</keyword>
<evidence type="ECO:0000313" key="3">
    <source>
        <dbReference type="Proteomes" id="UP000887013"/>
    </source>
</evidence>
<keyword evidence="1" id="KW-0732">Signal</keyword>
<dbReference type="EMBL" id="BMAW01105433">
    <property type="protein sequence ID" value="GFT19223.1"/>
    <property type="molecule type" value="Genomic_DNA"/>
</dbReference>
<proteinExistence type="predicted"/>
<feature type="signal peptide" evidence="1">
    <location>
        <begin position="1"/>
        <end position="21"/>
    </location>
</feature>
<evidence type="ECO:0008006" key="4">
    <source>
        <dbReference type="Google" id="ProtNLM"/>
    </source>
</evidence>
<feature type="chain" id="PRO_5036462622" description="Secreted protein" evidence="1">
    <location>
        <begin position="22"/>
        <end position="115"/>
    </location>
</feature>
<dbReference type="Proteomes" id="UP000887013">
    <property type="component" value="Unassembled WGS sequence"/>
</dbReference>
<evidence type="ECO:0000313" key="2">
    <source>
        <dbReference type="EMBL" id="GFT19223.1"/>
    </source>
</evidence>
<accession>A0A8X6TI13</accession>
<name>A0A8X6TI13_NEPPI</name>
<evidence type="ECO:0000256" key="1">
    <source>
        <dbReference type="SAM" id="SignalP"/>
    </source>
</evidence>
<organism evidence="2 3">
    <name type="scientific">Nephila pilipes</name>
    <name type="common">Giant wood spider</name>
    <name type="synonym">Nephila maculata</name>
    <dbReference type="NCBI Taxonomy" id="299642"/>
    <lineage>
        <taxon>Eukaryota</taxon>
        <taxon>Metazoa</taxon>
        <taxon>Ecdysozoa</taxon>
        <taxon>Arthropoda</taxon>
        <taxon>Chelicerata</taxon>
        <taxon>Arachnida</taxon>
        <taxon>Araneae</taxon>
        <taxon>Araneomorphae</taxon>
        <taxon>Entelegynae</taxon>
        <taxon>Araneoidea</taxon>
        <taxon>Nephilidae</taxon>
        <taxon>Nephila</taxon>
    </lineage>
</organism>
<reference evidence="2" key="1">
    <citation type="submission" date="2020-08" db="EMBL/GenBank/DDBJ databases">
        <title>Multicomponent nature underlies the extraordinary mechanical properties of spider dragline silk.</title>
        <authorList>
            <person name="Kono N."/>
            <person name="Nakamura H."/>
            <person name="Mori M."/>
            <person name="Yoshida Y."/>
            <person name="Ohtoshi R."/>
            <person name="Malay A.D."/>
            <person name="Moran D.A.P."/>
            <person name="Tomita M."/>
            <person name="Numata K."/>
            <person name="Arakawa K."/>
        </authorList>
    </citation>
    <scope>NUCLEOTIDE SEQUENCE</scope>
</reference>